<dbReference type="GO" id="GO:0043531">
    <property type="term" value="F:ADP binding"/>
    <property type="evidence" value="ECO:0007669"/>
    <property type="project" value="InterPro"/>
</dbReference>
<dbReference type="Proteomes" id="UP001172457">
    <property type="component" value="Chromosome 5"/>
</dbReference>
<dbReference type="PANTHER" id="PTHR36766:SF61">
    <property type="entry name" value="NB-ARC DOMAIN DISEASE RESISTANCE PROTEIN"/>
    <property type="match status" value="1"/>
</dbReference>
<dbReference type="InterPro" id="IPR058922">
    <property type="entry name" value="WHD_DRP"/>
</dbReference>
<evidence type="ECO:0000256" key="1">
    <source>
        <dbReference type="ARBA" id="ARBA00008894"/>
    </source>
</evidence>
<proteinExistence type="inferred from homology"/>
<keyword evidence="6" id="KW-0067">ATP-binding</keyword>
<reference evidence="11" key="1">
    <citation type="submission" date="2023-03" db="EMBL/GenBank/DDBJ databases">
        <title>Chromosome-scale reference genome and RAD-based genetic map of yellow starthistle (Centaurea solstitialis) reveal putative structural variation and QTLs associated with invader traits.</title>
        <authorList>
            <person name="Reatini B."/>
            <person name="Cang F.A."/>
            <person name="Jiang Q."/>
            <person name="Mckibben M.T.W."/>
            <person name="Barker M.S."/>
            <person name="Rieseberg L.H."/>
            <person name="Dlugosch K.M."/>
        </authorList>
    </citation>
    <scope>NUCLEOTIDE SEQUENCE</scope>
    <source>
        <strain evidence="11">CAN-66</strain>
        <tissue evidence="11">Leaf</tissue>
    </source>
</reference>
<dbReference type="Gene3D" id="3.40.50.300">
    <property type="entry name" value="P-loop containing nucleotide triphosphate hydrolases"/>
    <property type="match status" value="1"/>
</dbReference>
<feature type="domain" description="Disease resistance protein winged helix" evidence="9">
    <location>
        <begin position="461"/>
        <end position="530"/>
    </location>
</feature>
<keyword evidence="4" id="KW-0547">Nucleotide-binding</keyword>
<name>A0AA38T266_9ASTR</name>
<feature type="domain" description="Disease resistance N-terminal" evidence="8">
    <location>
        <begin position="47"/>
        <end position="133"/>
    </location>
</feature>
<evidence type="ECO:0000259" key="8">
    <source>
        <dbReference type="Pfam" id="PF18052"/>
    </source>
</evidence>
<evidence type="ECO:0000256" key="6">
    <source>
        <dbReference type="ARBA" id="ARBA00022840"/>
    </source>
</evidence>
<evidence type="ECO:0000313" key="11">
    <source>
        <dbReference type="EMBL" id="KAJ9547091.1"/>
    </source>
</evidence>
<keyword evidence="12" id="KW-1185">Reference proteome</keyword>
<gene>
    <name evidence="11" type="ORF">OSB04_019634</name>
</gene>
<dbReference type="InterPro" id="IPR032675">
    <property type="entry name" value="LRR_dom_sf"/>
</dbReference>
<dbReference type="InterPro" id="IPR002182">
    <property type="entry name" value="NB-ARC"/>
</dbReference>
<dbReference type="InterPro" id="IPR056789">
    <property type="entry name" value="LRR_R13L1-DRL21"/>
</dbReference>
<evidence type="ECO:0000256" key="4">
    <source>
        <dbReference type="ARBA" id="ARBA00022741"/>
    </source>
</evidence>
<evidence type="ECO:0000313" key="12">
    <source>
        <dbReference type="Proteomes" id="UP001172457"/>
    </source>
</evidence>
<dbReference type="PANTHER" id="PTHR36766">
    <property type="entry name" value="PLANT BROAD-SPECTRUM MILDEW RESISTANCE PROTEIN RPW8"/>
    <property type="match status" value="1"/>
</dbReference>
<keyword evidence="2" id="KW-0433">Leucine-rich repeat</keyword>
<dbReference type="Gene3D" id="1.20.5.4130">
    <property type="match status" value="1"/>
</dbReference>
<keyword evidence="3" id="KW-0677">Repeat</keyword>
<evidence type="ECO:0000259" key="9">
    <source>
        <dbReference type="Pfam" id="PF23559"/>
    </source>
</evidence>
<evidence type="ECO:0000259" key="10">
    <source>
        <dbReference type="Pfam" id="PF25019"/>
    </source>
</evidence>
<accession>A0AA38T266</accession>
<evidence type="ECO:0000256" key="2">
    <source>
        <dbReference type="ARBA" id="ARBA00022614"/>
    </source>
</evidence>
<dbReference type="InterPro" id="IPR042197">
    <property type="entry name" value="Apaf_helical"/>
</dbReference>
<evidence type="ECO:0000259" key="7">
    <source>
        <dbReference type="Pfam" id="PF00931"/>
    </source>
</evidence>
<dbReference type="Pfam" id="PF23559">
    <property type="entry name" value="WHD_DRP"/>
    <property type="match status" value="1"/>
</dbReference>
<protein>
    <submittedName>
        <fullName evidence="11">Uncharacterized protein</fullName>
    </submittedName>
</protein>
<dbReference type="Gene3D" id="1.10.8.430">
    <property type="entry name" value="Helical domain of apoptotic protease-activating factors"/>
    <property type="match status" value="1"/>
</dbReference>
<feature type="domain" description="NB-ARC" evidence="7">
    <location>
        <begin position="239"/>
        <end position="374"/>
    </location>
</feature>
<evidence type="ECO:0000256" key="5">
    <source>
        <dbReference type="ARBA" id="ARBA00022821"/>
    </source>
</evidence>
<comment type="similarity">
    <text evidence="1">Belongs to the disease resistance NB-LRR family.</text>
</comment>
<dbReference type="GO" id="GO:0051707">
    <property type="term" value="P:response to other organism"/>
    <property type="evidence" value="ECO:0007669"/>
    <property type="project" value="UniProtKB-ARBA"/>
</dbReference>
<dbReference type="AlphaFoldDB" id="A0AA38T266"/>
<dbReference type="EMBL" id="JARYMX010000005">
    <property type="protein sequence ID" value="KAJ9547091.1"/>
    <property type="molecule type" value="Genomic_DNA"/>
</dbReference>
<dbReference type="InterPro" id="IPR027417">
    <property type="entry name" value="P-loop_NTPase"/>
</dbReference>
<dbReference type="SUPFAM" id="SSF52058">
    <property type="entry name" value="L domain-like"/>
    <property type="match status" value="1"/>
</dbReference>
<dbReference type="InterPro" id="IPR041118">
    <property type="entry name" value="Rx_N"/>
</dbReference>
<dbReference type="GO" id="GO:0005524">
    <property type="term" value="F:ATP binding"/>
    <property type="evidence" value="ECO:0007669"/>
    <property type="project" value="UniProtKB-KW"/>
</dbReference>
<keyword evidence="5" id="KW-0611">Plant defense</keyword>
<comment type="caution">
    <text evidence="11">The sequence shown here is derived from an EMBL/GenBank/DDBJ whole genome shotgun (WGS) entry which is preliminary data.</text>
</comment>
<dbReference type="Gene3D" id="3.80.10.10">
    <property type="entry name" value="Ribonuclease Inhibitor"/>
    <property type="match status" value="1"/>
</dbReference>
<organism evidence="11 12">
    <name type="scientific">Centaurea solstitialis</name>
    <name type="common">yellow star-thistle</name>
    <dbReference type="NCBI Taxonomy" id="347529"/>
    <lineage>
        <taxon>Eukaryota</taxon>
        <taxon>Viridiplantae</taxon>
        <taxon>Streptophyta</taxon>
        <taxon>Embryophyta</taxon>
        <taxon>Tracheophyta</taxon>
        <taxon>Spermatophyta</taxon>
        <taxon>Magnoliopsida</taxon>
        <taxon>eudicotyledons</taxon>
        <taxon>Gunneridae</taxon>
        <taxon>Pentapetalae</taxon>
        <taxon>asterids</taxon>
        <taxon>campanulids</taxon>
        <taxon>Asterales</taxon>
        <taxon>Asteraceae</taxon>
        <taxon>Carduoideae</taxon>
        <taxon>Cardueae</taxon>
        <taxon>Centaureinae</taxon>
        <taxon>Centaurea</taxon>
    </lineage>
</organism>
<dbReference type="Pfam" id="PF00931">
    <property type="entry name" value="NB-ARC"/>
    <property type="match status" value="1"/>
</dbReference>
<sequence length="883" mass="101348">MSKKSWVNAFCPFTLVYKRRFDILHFVHPLHSPLYNIHSQTMADIILSPIIDKLFEKFVSPTFDKLVRYAGIHSEVKKWKKSLSEIQALLNDASQKEVTSESIKSWLNSIQHLAYDIEDILEALATEAACRDQVTEESGAITRKVRKLIPTCCTGFSVSTRMHDKLNDITTKLQDIEKEKVTLGLKVIDGKAIVMNRVYETRLPDATNIIGRQGEKEALLNKLLGEESGNQTFSILPITTLARILYNEAQVQNYFTLKAWVCVSDEFNIFNISKSIFQSMAGVKTEFENLNLLQEALKHQLMDKRFLLVLDDVWSESYEHWDILVRPFHVGALGSKIIITTRKEQLLKELGFDNLEHMQSLSYKDALSLFCQHALGVNNFDSHPNLRSYGETIVKKCSGLPLALRVLGRLLRTKTDEVEWEELSNSEIWRLGKRDGIVPALRLSYHDLDACMKQLFAYCSLFPKDYLFDKEELILLWMAEGFLRHSSSTNSTVERLGQSYFKELLSRSFFQQAPNEESLFVMHDLMNDLATSVAGDFFWRSENEMEKGVRIGTLEKYRHMKLKAFEGAKNLRTFLAMSVGVKESWERFYISHKILTNLLHDFPLVRVLSLRYLCISEVPESIGSLKHLRYLNLGQTQITSLPEYVCNLYSLQTLIVFGCRALTKLPDNFSKLKNLRHFDIRDTPLVKKMPLGIGELKSLQTLSKVIIGEDDDFPIAKLKDLNNLHEVISIKGLEKVQHAVHAWEGNLLQMRLSELEVEWSNVFDGSRKETHEKEVLEVLNPVNKILKKLQIVSYGGLEFPNWVGDGSFDRLTHVSIRGCRKCASLPPLEQLPSLKAIHCRPFTNQWFQLPHQRHISFPQNYPKLPISSTVDPLQPTSSKLILI</sequence>
<feature type="domain" description="R13L1/DRL21-like LRR repeat region" evidence="10">
    <location>
        <begin position="715"/>
        <end position="839"/>
    </location>
</feature>
<dbReference type="GO" id="GO:0006952">
    <property type="term" value="P:defense response"/>
    <property type="evidence" value="ECO:0007669"/>
    <property type="project" value="UniProtKB-KW"/>
</dbReference>
<dbReference type="SUPFAM" id="SSF52540">
    <property type="entry name" value="P-loop containing nucleoside triphosphate hydrolases"/>
    <property type="match status" value="1"/>
</dbReference>
<dbReference type="FunFam" id="1.10.10.10:FF:000322">
    <property type="entry name" value="Probable disease resistance protein At1g63360"/>
    <property type="match status" value="1"/>
</dbReference>
<dbReference type="Pfam" id="PF18052">
    <property type="entry name" value="Rx_N"/>
    <property type="match status" value="1"/>
</dbReference>
<dbReference type="Pfam" id="PF25019">
    <property type="entry name" value="LRR_R13L1-DRL21"/>
    <property type="match status" value="1"/>
</dbReference>
<evidence type="ECO:0000256" key="3">
    <source>
        <dbReference type="ARBA" id="ARBA00022737"/>
    </source>
</evidence>
<dbReference type="PRINTS" id="PR00364">
    <property type="entry name" value="DISEASERSIST"/>
</dbReference>